<gene>
    <name evidence="1" type="ORF">LCGC14_0734510</name>
</gene>
<comment type="caution">
    <text evidence="1">The sequence shown here is derived from an EMBL/GenBank/DDBJ whole genome shotgun (WGS) entry which is preliminary data.</text>
</comment>
<name>A0A0F9Q8L6_9ZZZZ</name>
<evidence type="ECO:0000313" key="1">
    <source>
        <dbReference type="EMBL" id="KKN40295.1"/>
    </source>
</evidence>
<protein>
    <submittedName>
        <fullName evidence="1">Uncharacterized protein</fullName>
    </submittedName>
</protein>
<proteinExistence type="predicted"/>
<organism evidence="1">
    <name type="scientific">marine sediment metagenome</name>
    <dbReference type="NCBI Taxonomy" id="412755"/>
    <lineage>
        <taxon>unclassified sequences</taxon>
        <taxon>metagenomes</taxon>
        <taxon>ecological metagenomes</taxon>
    </lineage>
</organism>
<dbReference type="AlphaFoldDB" id="A0A0F9Q8L6"/>
<accession>A0A0F9Q8L6</accession>
<dbReference type="EMBL" id="LAZR01001712">
    <property type="protein sequence ID" value="KKN40295.1"/>
    <property type="molecule type" value="Genomic_DNA"/>
</dbReference>
<reference evidence="1" key="1">
    <citation type="journal article" date="2015" name="Nature">
        <title>Complex archaea that bridge the gap between prokaryotes and eukaryotes.</title>
        <authorList>
            <person name="Spang A."/>
            <person name="Saw J.H."/>
            <person name="Jorgensen S.L."/>
            <person name="Zaremba-Niedzwiedzka K."/>
            <person name="Martijn J."/>
            <person name="Lind A.E."/>
            <person name="van Eijk R."/>
            <person name="Schleper C."/>
            <person name="Guy L."/>
            <person name="Ettema T.J."/>
        </authorList>
    </citation>
    <scope>NUCLEOTIDE SEQUENCE</scope>
</reference>
<sequence>MTELPKLRKLLSEIKTERDEARNASEAAHVAQGSLRDEIKVLRGQLSIALEMLENICGQISVIEASDAMREEETSLRDDLVKFRRCVLDEFAFLKAEVPKAEGLDRFLEELTDGLLAERF</sequence>